<keyword evidence="2" id="KW-1185">Reference proteome</keyword>
<dbReference type="InterPro" id="IPR051922">
    <property type="entry name" value="Bact_Sporulation_Assoc"/>
</dbReference>
<dbReference type="EMBL" id="CP009687">
    <property type="protein sequence ID" value="AKL93743.1"/>
    <property type="molecule type" value="Genomic_DNA"/>
</dbReference>
<gene>
    <name evidence="1" type="primary">spoIID2</name>
    <name evidence="1" type="ORF">CACET_c02270</name>
</gene>
<dbReference type="InterPro" id="IPR014225">
    <property type="entry name" value="Spore_II_D_firmicutes"/>
</dbReference>
<dbReference type="Proteomes" id="UP000035704">
    <property type="component" value="Chromosome"/>
</dbReference>
<sequence length="333" mass="37801">MKGIFFACILFLVTTLLLPIFILNSCDMEVPLRKSTVVEEIRESDMKIHVYNHETKKIMELYLEEYITQVVAAEMPGSFELEALKAQAVAARTYAIWRQNIYGEEGHPSHPGASVCTSHAHCQEWLSLEELTNRHGKRWVEEYLPKIEESVLSTAGVIMTYNMQPIEPLYHSTSGGKTENSEDVFASALPYLRSVSSPYEERSPVLVDQKEVSIEAFINSMRSKNRDIQINRNNIASEIRILERNQGGSIKNIQIGNKTFTGSEIRQLFELRSADFSVDVSRNHITFTTRGYGHGVGMSQWGANGMAEEGKTYKEILKHYYQGVTLSKLTSYQ</sequence>
<evidence type="ECO:0000313" key="1">
    <source>
        <dbReference type="EMBL" id="AKL93743.1"/>
    </source>
</evidence>
<dbReference type="RefSeq" id="WP_044826076.1">
    <property type="nucleotide sequence ID" value="NZ_CP009687.1"/>
</dbReference>
<dbReference type="STRING" id="84022.CACET_c02270"/>
<organism evidence="1 2">
    <name type="scientific">Clostridium aceticum</name>
    <dbReference type="NCBI Taxonomy" id="84022"/>
    <lineage>
        <taxon>Bacteria</taxon>
        <taxon>Bacillati</taxon>
        <taxon>Bacillota</taxon>
        <taxon>Clostridia</taxon>
        <taxon>Eubacteriales</taxon>
        <taxon>Clostridiaceae</taxon>
        <taxon>Clostridium</taxon>
    </lineage>
</organism>
<dbReference type="GO" id="GO:0030288">
    <property type="term" value="C:outer membrane-bounded periplasmic space"/>
    <property type="evidence" value="ECO:0007669"/>
    <property type="project" value="TreeGrafter"/>
</dbReference>
<dbReference type="OrthoDB" id="9794671at2"/>
<dbReference type="NCBIfam" id="TIGR02669">
    <property type="entry name" value="SpoIID_LytB"/>
    <property type="match status" value="1"/>
</dbReference>
<reference evidence="1 2" key="1">
    <citation type="submission" date="2014-10" db="EMBL/GenBank/DDBJ databases">
        <title>Genome sequence of Clostridium aceticum DSM 1496.</title>
        <authorList>
            <person name="Poehlein A."/>
            <person name="Schiel-Bengelsdorf B."/>
            <person name="Gottschalk G."/>
            <person name="Duerre P."/>
            <person name="Daniel R."/>
        </authorList>
    </citation>
    <scope>NUCLEOTIDE SEQUENCE [LARGE SCALE GENOMIC DNA]</scope>
    <source>
        <strain evidence="1 2">DSM 1496</strain>
    </source>
</reference>
<dbReference type="GO" id="GO:0030435">
    <property type="term" value="P:sporulation resulting in formation of a cellular spore"/>
    <property type="evidence" value="ECO:0007669"/>
    <property type="project" value="InterPro"/>
</dbReference>
<evidence type="ECO:0000313" key="2">
    <source>
        <dbReference type="Proteomes" id="UP000035704"/>
    </source>
</evidence>
<accession>A0A0D8I6B6</accession>
<dbReference type="Pfam" id="PF08486">
    <property type="entry name" value="SpoIID"/>
    <property type="match status" value="1"/>
</dbReference>
<protein>
    <submittedName>
        <fullName evidence="1">Stage II sporulation protein D</fullName>
    </submittedName>
</protein>
<dbReference type="PATRIC" id="fig|84022.5.peg.1973"/>
<name>A0A0D8I6B6_9CLOT</name>
<dbReference type="InterPro" id="IPR013486">
    <property type="entry name" value="SpoIID/LytB"/>
</dbReference>
<proteinExistence type="predicted"/>
<dbReference type="AlphaFoldDB" id="A0A0D8I6B6"/>
<dbReference type="PANTHER" id="PTHR30032">
    <property type="entry name" value="N-ACETYLMURAMOYL-L-ALANINE AMIDASE-RELATED"/>
    <property type="match status" value="1"/>
</dbReference>
<dbReference type="NCBIfam" id="TIGR02870">
    <property type="entry name" value="spore_II_D"/>
    <property type="match status" value="1"/>
</dbReference>
<dbReference type="PANTHER" id="PTHR30032:SF4">
    <property type="entry name" value="AMIDASE ENHANCER"/>
    <property type="match status" value="1"/>
</dbReference>
<dbReference type="KEGG" id="cace:CACET_c02270"/>
<dbReference type="InterPro" id="IPR013693">
    <property type="entry name" value="SpoIID/LytB_N"/>
</dbReference>